<feature type="region of interest" description="Disordered" evidence="1">
    <location>
        <begin position="367"/>
        <end position="398"/>
    </location>
</feature>
<evidence type="ECO:0000313" key="3">
    <source>
        <dbReference type="EMBL" id="KAF7282354.1"/>
    </source>
</evidence>
<feature type="compositionally biased region" description="Polar residues" evidence="1">
    <location>
        <begin position="803"/>
        <end position="815"/>
    </location>
</feature>
<evidence type="ECO:0000256" key="1">
    <source>
        <dbReference type="SAM" id="MobiDB-lite"/>
    </source>
</evidence>
<dbReference type="Gene3D" id="2.60.120.10">
    <property type="entry name" value="Jelly Rolls"/>
    <property type="match status" value="1"/>
</dbReference>
<feature type="compositionally biased region" description="Basic residues" evidence="1">
    <location>
        <begin position="1105"/>
        <end position="1114"/>
    </location>
</feature>
<dbReference type="InterPro" id="IPR011051">
    <property type="entry name" value="RmlC_Cupin_sf"/>
</dbReference>
<sequence length="1480" mass="166437">MEKMELIKPGIYKKSVRGQKFNNTIKNTFQNLQERIENLKEIKPTGKMLKEKTLQPKLRKSMLLRAFKSSEKNIISSTPYHKNNQQFFENTSSVPISPINVGGEAHDSSNNSSNEINSNEHKSNDNECLPQNGSSLIYVNEEALGKVSASSIRRSRRDITPNRRKNSIQEDALPCLQQSPSPKQNTTCHRSRVQVSPVKELHNSFEQYQLKQNKTSKIPRDLAEMNRSVSLCSMSDTEEAMGTVMKKNPHKCSDENPEDEMAGLLEDIHKSFRSTNCTAKLLIHRNQTVNSSEDNAGHEKDRSAMVEANCPKEKSLDEDCNIYVNKTPGIRRREDIYRTSEVEHDKNDARRAFENFARSVGLSPIAIPTAESPKTPQRQHIQQNSYSKTGPRSRSVADKRDMLHKTVEKIQSTRSTQVTPHKSHSKMTPRHRQYLKLSAANTFAEVTEGSNGNKDNMSPTSLVSEGSTGMATRVLHNAYNSNCRNIYDSLSEGDDFLLDFSDIESLPFSPSALTKPWRISMDVASKNCDSIKLNFIRSENQITSSQLDDFSDSDFEDITLTRNTLSKSTMPKKDKVTIMQTGKRQYNKKKRKSRLALSKSRISLPRRKSKTRMSLKKNTKELMSNESGLDTDTAAVSLNKQLFPKTTERVNSNLNDTEEASISLSVTDKNLLGVKLLELKKANNAASQNAKIKESSKNNVNTDFEQLKNKELLIVMQNEDLNSKKQALHHLPLSPEMSSLSIDSNFVDQQKSRERQENGPISSNIEAHDNVLPSVDDTLTEPTNSVILRNTTKGREKSDNKTRAQQRQILTYSSHKSPKGTKHNKQRTSTVDASSSNISKKKEQGVSVSKRLTRSNVDKMVVSEKAVPGVPPKKSTEDVHQSPPPEINETALKPESKRGKPNKRTSGDSEPPSNSRANAKAKPSKRKRKTIITQQTSNVSIHETRPKRQRKPVRHHTDIIVTDAMKIISRRGYKRKPRISDKSSHINGANLEKDNDGNANISTVQQEAPEAVSLPIEQDTVVGEKGETKNKKKAGKKKKAPEDNQTSDTPVINDKQHESATLSNTRHDQVEKELPSELNNSGQEVPGWRNSTESIAQGEKVDAKNKKKRSRRKKALENNRTSDTPIINDKQHESATLSNTRHDQVEKELPSELNNSGQEVPGWRNSTESIAQGEKVDAKNKKKNSRRKKALEDNRTSDTPIINDKQHESATLSNTRHDQIEMEVPSELSNSGQEIPGWRNSTETIAQDNLMLTNHTDLMTSEIMPPPKSHNTVSATKKSVSNTKPASQIDSSLNGVRNGYVTKSDKKKNIARATTDRITRAMENLPITSSQYDSTVTSQSNTLNQSTRLTGAELLNDDYITYMSNDTLCSIKYLNRTPSESDFQRYQNLYVKESMKNPSGNFSSGYLKLNPEDQKRPSIATKYSFFYNIVSGSACIQLHNKTNMVYQGDFFFVPLGIEYSIRNIDKESPLILHYVKVKGN</sequence>
<feature type="region of interest" description="Disordered" evidence="1">
    <location>
        <begin position="747"/>
        <end position="954"/>
    </location>
</feature>
<dbReference type="Proteomes" id="UP000625711">
    <property type="component" value="Unassembled WGS sequence"/>
</dbReference>
<feature type="compositionally biased region" description="Polar residues" evidence="1">
    <location>
        <begin position="827"/>
        <end position="838"/>
    </location>
</feature>
<evidence type="ECO:0000313" key="4">
    <source>
        <dbReference type="Proteomes" id="UP000625711"/>
    </source>
</evidence>
<feature type="compositionally biased region" description="Basic residues" evidence="1">
    <location>
        <begin position="816"/>
        <end position="826"/>
    </location>
</feature>
<feature type="compositionally biased region" description="Basic and acidic residues" evidence="1">
    <location>
        <begin position="793"/>
        <end position="802"/>
    </location>
</feature>
<feature type="compositionally biased region" description="Polar residues" evidence="1">
    <location>
        <begin position="1152"/>
        <end position="1170"/>
    </location>
</feature>
<feature type="compositionally biased region" description="Polar residues" evidence="1">
    <location>
        <begin position="176"/>
        <end position="187"/>
    </location>
</feature>
<proteinExistence type="predicted"/>
<feature type="compositionally biased region" description="Basic residues" evidence="1">
    <location>
        <begin position="1180"/>
        <end position="1189"/>
    </location>
</feature>
<feature type="compositionally biased region" description="Polar residues" evidence="1">
    <location>
        <begin position="997"/>
        <end position="1006"/>
    </location>
</feature>
<feature type="compositionally biased region" description="Low complexity" evidence="1">
    <location>
        <begin position="108"/>
        <end position="117"/>
    </location>
</feature>
<feature type="region of interest" description="Disordered" evidence="1">
    <location>
        <begin position="1264"/>
        <end position="1298"/>
    </location>
</feature>
<feature type="compositionally biased region" description="Basic residues" evidence="1">
    <location>
        <begin position="945"/>
        <end position="954"/>
    </location>
</feature>
<dbReference type="InterPro" id="IPR025974">
    <property type="entry name" value="Mif2/CENP-C_cupin"/>
</dbReference>
<accession>A0A834IK06</accession>
<reference evidence="3" key="1">
    <citation type="submission" date="2020-08" db="EMBL/GenBank/DDBJ databases">
        <title>Genome sequencing and assembly of the red palm weevil Rhynchophorus ferrugineus.</title>
        <authorList>
            <person name="Dias G.B."/>
            <person name="Bergman C.M."/>
            <person name="Manee M."/>
        </authorList>
    </citation>
    <scope>NUCLEOTIDE SEQUENCE</scope>
    <source>
        <strain evidence="3">AA-2017</strain>
        <tissue evidence="3">Whole larva</tissue>
    </source>
</reference>
<comment type="caution">
    <text evidence="3">The sequence shown here is derived from an EMBL/GenBank/DDBJ whole genome shotgun (WGS) entry which is preliminary data.</text>
</comment>
<feature type="compositionally biased region" description="Basic and acidic residues" evidence="1">
    <location>
        <begin position="1065"/>
        <end position="1075"/>
    </location>
</feature>
<feature type="compositionally biased region" description="Polar residues" evidence="1">
    <location>
        <begin position="931"/>
        <end position="941"/>
    </location>
</feature>
<feature type="region of interest" description="Disordered" evidence="1">
    <location>
        <begin position="152"/>
        <end position="187"/>
    </location>
</feature>
<feature type="compositionally biased region" description="Basic and acidic residues" evidence="1">
    <location>
        <begin position="1140"/>
        <end position="1150"/>
    </location>
</feature>
<feature type="region of interest" description="Disordered" evidence="1">
    <location>
        <begin position="93"/>
        <end position="130"/>
    </location>
</feature>
<feature type="region of interest" description="Disordered" evidence="1">
    <location>
        <begin position="410"/>
        <end position="430"/>
    </location>
</feature>
<feature type="compositionally biased region" description="Polar residues" evidence="1">
    <location>
        <begin position="1077"/>
        <end position="1095"/>
    </location>
</feature>
<feature type="compositionally biased region" description="Polar residues" evidence="1">
    <location>
        <begin position="372"/>
        <end position="392"/>
    </location>
</feature>
<organism evidence="3 4">
    <name type="scientific">Rhynchophorus ferrugineus</name>
    <name type="common">Red palm weevil</name>
    <name type="synonym">Curculio ferrugineus</name>
    <dbReference type="NCBI Taxonomy" id="354439"/>
    <lineage>
        <taxon>Eukaryota</taxon>
        <taxon>Metazoa</taxon>
        <taxon>Ecdysozoa</taxon>
        <taxon>Arthropoda</taxon>
        <taxon>Hexapoda</taxon>
        <taxon>Insecta</taxon>
        <taxon>Pterygota</taxon>
        <taxon>Neoptera</taxon>
        <taxon>Endopterygota</taxon>
        <taxon>Coleoptera</taxon>
        <taxon>Polyphaga</taxon>
        <taxon>Cucujiformia</taxon>
        <taxon>Curculionidae</taxon>
        <taxon>Dryophthorinae</taxon>
        <taxon>Rhynchophorus</taxon>
    </lineage>
</organism>
<dbReference type="OrthoDB" id="6784735at2759"/>
<feature type="compositionally biased region" description="Polar residues" evidence="1">
    <location>
        <begin position="410"/>
        <end position="420"/>
    </location>
</feature>
<keyword evidence="4" id="KW-1185">Reference proteome</keyword>
<dbReference type="InterPro" id="IPR014710">
    <property type="entry name" value="RmlC-like_jellyroll"/>
</dbReference>
<dbReference type="SUPFAM" id="SSF51182">
    <property type="entry name" value="RmlC-like cupins"/>
    <property type="match status" value="1"/>
</dbReference>
<feature type="compositionally biased region" description="Polar residues" evidence="1">
    <location>
        <begin position="780"/>
        <end position="791"/>
    </location>
</feature>
<protein>
    <recommendedName>
        <fullName evidence="2">Mif2/CENP-C cupin domain-containing protein</fullName>
    </recommendedName>
</protein>
<dbReference type="EMBL" id="JAACXV010000177">
    <property type="protein sequence ID" value="KAF7282354.1"/>
    <property type="molecule type" value="Genomic_DNA"/>
</dbReference>
<dbReference type="Pfam" id="PF11699">
    <property type="entry name" value="CENP-C_C"/>
    <property type="match status" value="1"/>
</dbReference>
<gene>
    <name evidence="3" type="ORF">GWI33_002772</name>
</gene>
<feature type="domain" description="Mif2/CENP-C cupin" evidence="2">
    <location>
        <begin position="1400"/>
        <end position="1469"/>
    </location>
</feature>
<feature type="region of interest" description="Disordered" evidence="1">
    <location>
        <begin position="971"/>
        <end position="1217"/>
    </location>
</feature>
<feature type="compositionally biased region" description="Basic residues" evidence="1">
    <location>
        <begin position="421"/>
        <end position="430"/>
    </location>
</feature>
<feature type="compositionally biased region" description="Basic residues" evidence="1">
    <location>
        <begin position="1030"/>
        <end position="1039"/>
    </location>
</feature>
<name>A0A834IK06_RHYFE</name>
<evidence type="ECO:0000259" key="2">
    <source>
        <dbReference type="Pfam" id="PF11699"/>
    </source>
</evidence>
<feature type="compositionally biased region" description="Polar residues" evidence="1">
    <location>
        <begin position="1269"/>
        <end position="1295"/>
    </location>
</feature>